<evidence type="ECO:0000256" key="2">
    <source>
        <dbReference type="SAM" id="SignalP"/>
    </source>
</evidence>
<feature type="signal peptide" evidence="2">
    <location>
        <begin position="1"/>
        <end position="27"/>
    </location>
</feature>
<dbReference type="InterPro" id="IPR042100">
    <property type="entry name" value="Bug_dom1"/>
</dbReference>
<evidence type="ECO:0008006" key="5">
    <source>
        <dbReference type="Google" id="ProtNLM"/>
    </source>
</evidence>
<keyword evidence="2" id="KW-0732">Signal</keyword>
<comment type="similarity">
    <text evidence="1">Belongs to the UPF0065 (bug) family.</text>
</comment>
<dbReference type="AlphaFoldDB" id="A0A6S7DX37"/>
<dbReference type="Proteomes" id="UP000494117">
    <property type="component" value="Unassembled WGS sequence"/>
</dbReference>
<sequence>MAKKCRALSLLMRALGAFILTAGCAMAAYPDKPVVLYVPLAAGSTADILARTLQPELSKALGATVVVENRPGAGGSVAMQSAAKAAPDGYTLVLGATPTWAINLTLYKNVGYDPLKNFVPVAFLAGGSNVMVVSGKSPYRNVLDVVAKMKEKPGAMAFSSGGNGTSHHLSSVLLNSATQTQARHIPYRGAPQGVTAVIAGEVDFGFYNTPSVLPLIKSGQLKALAVTSVARSPLLPEVPTMQEAGVPGYEVSIDFGLMAPAGTPAAIVEKLNAAARKVVEMPEVKKTLEQQGYDSYHDYTPAQFTQFIQRDQEKWTPLVRQSGASVD</sequence>
<evidence type="ECO:0000313" key="3">
    <source>
        <dbReference type="EMBL" id="CAB3881306.1"/>
    </source>
</evidence>
<dbReference type="RefSeq" id="WP_175208056.1">
    <property type="nucleotide sequence ID" value="NZ_CADILG010000023.1"/>
</dbReference>
<dbReference type="Gene3D" id="3.40.190.10">
    <property type="entry name" value="Periplasmic binding protein-like II"/>
    <property type="match status" value="1"/>
</dbReference>
<protein>
    <recommendedName>
        <fullName evidence="5">ABC transporter substrate-binding protein</fullName>
    </recommendedName>
</protein>
<gene>
    <name evidence="3" type="ORF">LMG26858_03242</name>
</gene>
<dbReference type="Pfam" id="PF03401">
    <property type="entry name" value="TctC"/>
    <property type="match status" value="1"/>
</dbReference>
<keyword evidence="4" id="KW-1185">Reference proteome</keyword>
<name>A0A6S7DX37_9BURK</name>
<accession>A0A6S7DX37</accession>
<reference evidence="3 4" key="1">
    <citation type="submission" date="2020-04" db="EMBL/GenBank/DDBJ databases">
        <authorList>
            <person name="De Canck E."/>
        </authorList>
    </citation>
    <scope>NUCLEOTIDE SEQUENCE [LARGE SCALE GENOMIC DNA]</scope>
    <source>
        <strain evidence="3 4">LMG 26858</strain>
    </source>
</reference>
<dbReference type="SUPFAM" id="SSF53850">
    <property type="entry name" value="Periplasmic binding protein-like II"/>
    <property type="match status" value="1"/>
</dbReference>
<evidence type="ECO:0000256" key="1">
    <source>
        <dbReference type="ARBA" id="ARBA00006987"/>
    </source>
</evidence>
<proteinExistence type="inferred from homology"/>
<dbReference type="PANTHER" id="PTHR42928">
    <property type="entry name" value="TRICARBOXYLATE-BINDING PROTEIN"/>
    <property type="match status" value="1"/>
</dbReference>
<dbReference type="Gene3D" id="3.40.190.150">
    <property type="entry name" value="Bordetella uptake gene, domain 1"/>
    <property type="match status" value="1"/>
</dbReference>
<dbReference type="PROSITE" id="PS51257">
    <property type="entry name" value="PROKAR_LIPOPROTEIN"/>
    <property type="match status" value="1"/>
</dbReference>
<feature type="chain" id="PRO_5028929479" description="ABC transporter substrate-binding protein" evidence="2">
    <location>
        <begin position="28"/>
        <end position="327"/>
    </location>
</feature>
<dbReference type="PIRSF" id="PIRSF017082">
    <property type="entry name" value="YflP"/>
    <property type="match status" value="1"/>
</dbReference>
<dbReference type="CDD" id="cd07012">
    <property type="entry name" value="PBP2_Bug_TTT"/>
    <property type="match status" value="1"/>
</dbReference>
<organism evidence="3 4">
    <name type="scientific">Achromobacter anxifer</name>
    <dbReference type="NCBI Taxonomy" id="1287737"/>
    <lineage>
        <taxon>Bacteria</taxon>
        <taxon>Pseudomonadati</taxon>
        <taxon>Pseudomonadota</taxon>
        <taxon>Betaproteobacteria</taxon>
        <taxon>Burkholderiales</taxon>
        <taxon>Alcaligenaceae</taxon>
        <taxon>Achromobacter</taxon>
    </lineage>
</organism>
<evidence type="ECO:0000313" key="4">
    <source>
        <dbReference type="Proteomes" id="UP000494117"/>
    </source>
</evidence>
<dbReference type="PANTHER" id="PTHR42928:SF5">
    <property type="entry name" value="BLR1237 PROTEIN"/>
    <property type="match status" value="1"/>
</dbReference>
<dbReference type="EMBL" id="CADILG010000023">
    <property type="protein sequence ID" value="CAB3881306.1"/>
    <property type="molecule type" value="Genomic_DNA"/>
</dbReference>
<dbReference type="InterPro" id="IPR005064">
    <property type="entry name" value="BUG"/>
</dbReference>